<feature type="signal peptide" evidence="1">
    <location>
        <begin position="1"/>
        <end position="24"/>
    </location>
</feature>
<keyword evidence="3" id="KW-1185">Reference proteome</keyword>
<organism evidence="2 3">
    <name type="scientific">Sphaerisporangium aureirubrum</name>
    <dbReference type="NCBI Taxonomy" id="1544736"/>
    <lineage>
        <taxon>Bacteria</taxon>
        <taxon>Bacillati</taxon>
        <taxon>Actinomycetota</taxon>
        <taxon>Actinomycetes</taxon>
        <taxon>Streptosporangiales</taxon>
        <taxon>Streptosporangiaceae</taxon>
        <taxon>Sphaerisporangium</taxon>
    </lineage>
</organism>
<dbReference type="EMBL" id="JBHSRF010000003">
    <property type="protein sequence ID" value="MFC6080132.1"/>
    <property type="molecule type" value="Genomic_DNA"/>
</dbReference>
<dbReference type="Proteomes" id="UP001596137">
    <property type="component" value="Unassembled WGS sequence"/>
</dbReference>
<evidence type="ECO:0008006" key="4">
    <source>
        <dbReference type="Google" id="ProtNLM"/>
    </source>
</evidence>
<keyword evidence="1" id="KW-0732">Signal</keyword>
<protein>
    <recommendedName>
        <fullName evidence="4">DUF4232 domain-containing protein</fullName>
    </recommendedName>
</protein>
<evidence type="ECO:0000256" key="1">
    <source>
        <dbReference type="SAM" id="SignalP"/>
    </source>
</evidence>
<evidence type="ECO:0000313" key="2">
    <source>
        <dbReference type="EMBL" id="MFC6080132.1"/>
    </source>
</evidence>
<dbReference type="RefSeq" id="WP_380746896.1">
    <property type="nucleotide sequence ID" value="NZ_JBHSRF010000003.1"/>
</dbReference>
<reference evidence="3" key="1">
    <citation type="journal article" date="2019" name="Int. J. Syst. Evol. Microbiol.">
        <title>The Global Catalogue of Microorganisms (GCM) 10K type strain sequencing project: providing services to taxonomists for standard genome sequencing and annotation.</title>
        <authorList>
            <consortium name="The Broad Institute Genomics Platform"/>
            <consortium name="The Broad Institute Genome Sequencing Center for Infectious Disease"/>
            <person name="Wu L."/>
            <person name="Ma J."/>
        </authorList>
    </citation>
    <scope>NUCLEOTIDE SEQUENCE [LARGE SCALE GENOMIC DNA]</scope>
    <source>
        <strain evidence="3">JCM 30346</strain>
    </source>
</reference>
<sequence length="173" mass="17875">MAVLALVLIVVAAMAGYLVGSRHAAATATPGTPSSSLTPAVTEPIAWTSKRCSVQLKDRLQLGIEIVNQSTTDVTLRQARPVLPLHGLNATTTTWGGCGQLSPTAAGADYPLPAGATTWLTITFDVLVPCPAPIPVMFTVNYTQSSHSGTADLPGFSDLGDVPYTSAKCPDSP</sequence>
<proteinExistence type="predicted"/>
<feature type="chain" id="PRO_5046439424" description="DUF4232 domain-containing protein" evidence="1">
    <location>
        <begin position="25"/>
        <end position="173"/>
    </location>
</feature>
<evidence type="ECO:0000313" key="3">
    <source>
        <dbReference type="Proteomes" id="UP001596137"/>
    </source>
</evidence>
<name>A0ABW1NBB8_9ACTN</name>
<comment type="caution">
    <text evidence="2">The sequence shown here is derived from an EMBL/GenBank/DDBJ whole genome shotgun (WGS) entry which is preliminary data.</text>
</comment>
<accession>A0ABW1NBB8</accession>
<gene>
    <name evidence="2" type="ORF">ACFP1K_03105</name>
</gene>